<evidence type="ECO:0000259" key="2">
    <source>
        <dbReference type="PROSITE" id="PS51915"/>
    </source>
</evidence>
<dbReference type="GeneID" id="101459469"/>
<dbReference type="OrthoDB" id="8035197at2759"/>
<dbReference type="Gene3D" id="3.40.1800.20">
    <property type="match status" value="1"/>
</dbReference>
<dbReference type="EMBL" id="GAMC01017400">
    <property type="protein sequence ID" value="JAB89155.1"/>
    <property type="molecule type" value="mRNA"/>
</dbReference>
<feature type="binding site" evidence="1">
    <location>
        <position position="51"/>
    </location>
    <ligand>
        <name>Zn(2+)</name>
        <dbReference type="ChEBI" id="CHEBI:29105"/>
    </ligand>
</feature>
<dbReference type="Pfam" id="PF07776">
    <property type="entry name" value="zf-AD"/>
    <property type="match status" value="1"/>
</dbReference>
<evidence type="ECO:0000313" key="3">
    <source>
        <dbReference type="EMBL" id="JAB89155.1"/>
    </source>
</evidence>
<keyword evidence="1" id="KW-0863">Zinc-finger</keyword>
<dbReference type="InterPro" id="IPR012934">
    <property type="entry name" value="Znf_AD"/>
</dbReference>
<feature type="binding site" evidence="1">
    <location>
        <position position="6"/>
    </location>
    <ligand>
        <name>Zn(2+)</name>
        <dbReference type="ChEBI" id="CHEBI:29105"/>
    </ligand>
</feature>
<feature type="binding site" evidence="1">
    <location>
        <position position="3"/>
    </location>
    <ligand>
        <name>Zn(2+)</name>
        <dbReference type="ChEBI" id="CHEBI:29105"/>
    </ligand>
</feature>
<dbReference type="EMBL" id="GAMC01017396">
    <property type="protein sequence ID" value="JAB89159.1"/>
    <property type="molecule type" value="mRNA"/>
</dbReference>
<keyword evidence="1" id="KW-0862">Zinc</keyword>
<reference evidence="3" key="1">
    <citation type="submission" date="2013-07" db="EMBL/GenBank/DDBJ databases">
        <authorList>
            <person name="Geib S."/>
        </authorList>
    </citation>
    <scope>NUCLEOTIDE SEQUENCE</scope>
</reference>
<dbReference type="GO" id="GO:0008270">
    <property type="term" value="F:zinc ion binding"/>
    <property type="evidence" value="ECO:0007669"/>
    <property type="project" value="UniProtKB-UniRule"/>
</dbReference>
<dbReference type="InterPro" id="IPR032071">
    <property type="entry name" value="DUF4806"/>
</dbReference>
<proteinExistence type="evidence at transcript level"/>
<feature type="domain" description="ZAD" evidence="2">
    <location>
        <begin position="1"/>
        <end position="78"/>
    </location>
</feature>
<dbReference type="AlphaFoldDB" id="W8AKJ3"/>
<sequence length="309" mass="36069">MTCRLCLHNTDNLLSIFTDNGDIAKKVVVDTLEQHLKLKIQFNDKVSNKICLDCWQHIQNFHTFWLRIDEKQRSLETILDCPQIKQEKNVEYNSYEHVNSVNKDNLLIEPELNINDIKNEHGEGMRVDSPLLFNVPAEVEDVPSTCTFCGRSTSEYLKLKEILQTQNKTVLETLQHQSVLIHSLVRQEEVSSSALEEFPIDNREQLEEIDAKINEDNRDTYVRVMKSIIRNQINKNIKSVLTEKLIMDFNLDGTHGKGRLKDYKNFYGSFREAVETFDPERSIRHALQLAKKRYFQSTCTSNKKMKFAE</sequence>
<protein>
    <recommendedName>
        <fullName evidence="2">ZAD domain-containing protein</fullName>
    </recommendedName>
</protein>
<dbReference type="SUPFAM" id="SSF57716">
    <property type="entry name" value="Glucocorticoid receptor-like (DNA-binding domain)"/>
    <property type="match status" value="1"/>
</dbReference>
<organism evidence="3">
    <name type="scientific">Ceratitis capitata</name>
    <name type="common">Mediterranean fruit fly</name>
    <name type="synonym">Tephritis capitata</name>
    <dbReference type="NCBI Taxonomy" id="7213"/>
    <lineage>
        <taxon>Eukaryota</taxon>
        <taxon>Metazoa</taxon>
        <taxon>Ecdysozoa</taxon>
        <taxon>Arthropoda</taxon>
        <taxon>Hexapoda</taxon>
        <taxon>Insecta</taxon>
        <taxon>Pterygota</taxon>
        <taxon>Neoptera</taxon>
        <taxon>Endopterygota</taxon>
        <taxon>Diptera</taxon>
        <taxon>Brachycera</taxon>
        <taxon>Muscomorpha</taxon>
        <taxon>Tephritoidea</taxon>
        <taxon>Tephritidae</taxon>
        <taxon>Ceratitis</taxon>
        <taxon>Ceratitis</taxon>
    </lineage>
</organism>
<dbReference type="GO" id="GO:0005634">
    <property type="term" value="C:nucleus"/>
    <property type="evidence" value="ECO:0007669"/>
    <property type="project" value="InterPro"/>
</dbReference>
<keyword evidence="1" id="KW-0479">Metal-binding</keyword>
<name>W8AKJ3_CERCA</name>
<accession>W8AKJ3</accession>
<dbReference type="PROSITE" id="PS51915">
    <property type="entry name" value="ZAD"/>
    <property type="match status" value="1"/>
</dbReference>
<dbReference type="Pfam" id="PF16064">
    <property type="entry name" value="DUF4806"/>
    <property type="match status" value="1"/>
</dbReference>
<feature type="binding site" evidence="1">
    <location>
        <position position="54"/>
    </location>
    <ligand>
        <name>Zn(2+)</name>
        <dbReference type="ChEBI" id="CHEBI:29105"/>
    </ligand>
</feature>
<dbReference type="RefSeq" id="XP_004524929.1">
    <property type="nucleotide sequence ID" value="XM_004524872.3"/>
</dbReference>
<evidence type="ECO:0000256" key="1">
    <source>
        <dbReference type="PROSITE-ProRule" id="PRU01263"/>
    </source>
</evidence>
<reference evidence="3" key="2">
    <citation type="journal article" date="2014" name="BMC Genomics">
        <title>A genomic perspective to assessing quality of mass-reared SIT flies used in Mediterranean fruit fly (Ceratitis capitata) eradication in California.</title>
        <authorList>
            <person name="Calla B."/>
            <person name="Hall B."/>
            <person name="Hou S."/>
            <person name="Geib S.M."/>
        </authorList>
    </citation>
    <scope>NUCLEOTIDE SEQUENCE</scope>
</reference>
<dbReference type="KEGG" id="ccat:101459469"/>
<dbReference type="SMART" id="SM00868">
    <property type="entry name" value="zf-AD"/>
    <property type="match status" value="1"/>
</dbReference>